<evidence type="ECO:0000256" key="1">
    <source>
        <dbReference type="SAM" id="Coils"/>
    </source>
</evidence>
<gene>
    <name evidence="3" type="ORF">RF007C_04920</name>
</gene>
<organism evidence="3 4">
    <name type="scientific">Ruminococcus flavefaciens 007c</name>
    <dbReference type="NCBI Taxonomy" id="1341157"/>
    <lineage>
        <taxon>Bacteria</taxon>
        <taxon>Bacillati</taxon>
        <taxon>Bacillota</taxon>
        <taxon>Clostridia</taxon>
        <taxon>Eubacteriales</taxon>
        <taxon>Oscillospiraceae</taxon>
        <taxon>Ruminococcus</taxon>
    </lineage>
</organism>
<keyword evidence="2" id="KW-1133">Transmembrane helix</keyword>
<evidence type="ECO:0000313" key="3">
    <source>
        <dbReference type="EMBL" id="EWM55301.1"/>
    </source>
</evidence>
<dbReference type="Proteomes" id="UP000019365">
    <property type="component" value="Unassembled WGS sequence"/>
</dbReference>
<comment type="caution">
    <text evidence="3">The sequence shown here is derived from an EMBL/GenBank/DDBJ whole genome shotgun (WGS) entry which is preliminary data.</text>
</comment>
<reference evidence="3 4" key="1">
    <citation type="journal article" date="2014" name="PLoS ONE">
        <title>Rumen cellulosomics: divergent fiber-degrading strategies revealed by comparative genome-wide analysis of six ruminococcal strains.</title>
        <authorList>
            <person name="Dassa B."/>
            <person name="Borovok I."/>
            <person name="Ruimy-Israeli V."/>
            <person name="Lamed R."/>
            <person name="Flint H.J."/>
            <person name="Duncan S.H."/>
            <person name="Henrissat B."/>
            <person name="Coutinho P."/>
            <person name="Morrison M."/>
            <person name="Mosoni P."/>
            <person name="Yeoman C.J."/>
            <person name="White B.A."/>
            <person name="Bayer E.A."/>
        </authorList>
    </citation>
    <scope>NUCLEOTIDE SEQUENCE [LARGE SCALE GENOMIC DNA]</scope>
    <source>
        <strain evidence="3 4">007c</strain>
    </source>
</reference>
<dbReference type="SUPFAM" id="SSF58113">
    <property type="entry name" value="Apolipoprotein A-I"/>
    <property type="match status" value="1"/>
</dbReference>
<dbReference type="EMBL" id="ATAX01000003">
    <property type="protein sequence ID" value="EWM55301.1"/>
    <property type="molecule type" value="Genomic_DNA"/>
</dbReference>
<dbReference type="RefSeq" id="WP_051456447.1">
    <property type="nucleotide sequence ID" value="NZ_ATAX01000003.1"/>
</dbReference>
<feature type="coiled-coil region" evidence="1">
    <location>
        <begin position="22"/>
        <end position="119"/>
    </location>
</feature>
<dbReference type="OrthoDB" id="1820818at2"/>
<sequence>MAFCKYCGKQIPEGGSCDCAESKAASEVKEAAENVADKAQETIGNAAENVKNEAAETVNDVKEKAADVVENAEQKAADAVNEVKNDAAQAVEKAENVVNEVKNDAAQNAEQKVEGAAKDAANGFKQLNGSDIAKKVDGIAGDISENLPGGMKNNKSLVYIAAGAVAALLFLLLVALMFGGGYKSAVKKYVKAAADKHGGKTMYSLTLPKSVIKTLKEDDDYDDKVDSYNEMIEDMIDDLDDKETLPKFDKITRKEKLKSSDLKHAEKYFEKMIDQYDADDDDVKVTKGYEVRVKTKHKDEDGDIERDKTTLCVVKVRGEGWKIIPVSADGLDYYK</sequence>
<dbReference type="Gene3D" id="1.20.120.20">
    <property type="entry name" value="Apolipoprotein"/>
    <property type="match status" value="1"/>
</dbReference>
<accession>W7UJQ7</accession>
<evidence type="ECO:0000256" key="2">
    <source>
        <dbReference type="SAM" id="Phobius"/>
    </source>
</evidence>
<keyword evidence="1" id="KW-0175">Coiled coil</keyword>
<dbReference type="PATRIC" id="fig|1341157.4.peg.118"/>
<dbReference type="eggNOG" id="ENOG5030UPD">
    <property type="taxonomic scope" value="Bacteria"/>
</dbReference>
<keyword evidence="2" id="KW-0472">Membrane</keyword>
<keyword evidence="2" id="KW-0812">Transmembrane</keyword>
<feature type="transmembrane region" description="Helical" evidence="2">
    <location>
        <begin position="157"/>
        <end position="178"/>
    </location>
</feature>
<name>W7UJQ7_RUMFL</name>
<proteinExistence type="predicted"/>
<protein>
    <submittedName>
        <fullName evidence="3">Uncharacterized protein</fullName>
    </submittedName>
</protein>
<keyword evidence="4" id="KW-1185">Reference proteome</keyword>
<dbReference type="AlphaFoldDB" id="W7UJQ7"/>
<evidence type="ECO:0000313" key="4">
    <source>
        <dbReference type="Proteomes" id="UP000019365"/>
    </source>
</evidence>